<reference evidence="3 4" key="1">
    <citation type="submission" date="2019-01" db="EMBL/GenBank/DDBJ databases">
        <title>Novel species of Nocardioides.</title>
        <authorList>
            <person name="Liu Q."/>
            <person name="X Y.-H."/>
        </authorList>
    </citation>
    <scope>NUCLEOTIDE SEQUENCE [LARGE SCALE GENOMIC DNA]</scope>
    <source>
        <strain evidence="3 4">HLT2-9</strain>
    </source>
</reference>
<organism evidence="3 4">
    <name type="scientific">Nocardioides zhouii</name>
    <dbReference type="NCBI Taxonomy" id="1168729"/>
    <lineage>
        <taxon>Bacteria</taxon>
        <taxon>Bacillati</taxon>
        <taxon>Actinomycetota</taxon>
        <taxon>Actinomycetes</taxon>
        <taxon>Propionibacteriales</taxon>
        <taxon>Nocardioidaceae</taxon>
        <taxon>Nocardioides</taxon>
    </lineage>
</organism>
<keyword evidence="2" id="KW-0472">Membrane</keyword>
<feature type="transmembrane region" description="Helical" evidence="2">
    <location>
        <begin position="77"/>
        <end position="100"/>
    </location>
</feature>
<comment type="caution">
    <text evidence="3">The sequence shown here is derived from an EMBL/GenBank/DDBJ whole genome shotgun (WGS) entry which is preliminary data.</text>
</comment>
<protein>
    <submittedName>
        <fullName evidence="3">Uncharacterized protein</fullName>
    </submittedName>
</protein>
<accession>A0A4Q2T788</accession>
<dbReference type="OrthoDB" id="3786315at2"/>
<evidence type="ECO:0000256" key="1">
    <source>
        <dbReference type="SAM" id="MobiDB-lite"/>
    </source>
</evidence>
<evidence type="ECO:0000313" key="4">
    <source>
        <dbReference type="Proteomes" id="UP000291101"/>
    </source>
</evidence>
<evidence type="ECO:0000256" key="2">
    <source>
        <dbReference type="SAM" id="Phobius"/>
    </source>
</evidence>
<dbReference type="AlphaFoldDB" id="A0A4Q2T788"/>
<dbReference type="Proteomes" id="UP000291101">
    <property type="component" value="Unassembled WGS sequence"/>
</dbReference>
<gene>
    <name evidence="3" type="ORF">EUA94_00465</name>
</gene>
<dbReference type="EMBL" id="SDWV01000001">
    <property type="protein sequence ID" value="RYC14632.1"/>
    <property type="molecule type" value="Genomic_DNA"/>
</dbReference>
<name>A0A4Q2T788_9ACTN</name>
<keyword evidence="4" id="KW-1185">Reference proteome</keyword>
<sequence length="102" mass="11359">MGNRARPTQQSAIGKAFGGRSGFVSEELDSRGRPSQPMSRWERSAARQSWDDASNHYEEYEDENRLRVGRLLPSYDILLAALIVLVFVGGFAAFIAVLALTR</sequence>
<keyword evidence="2" id="KW-1133">Transmembrane helix</keyword>
<keyword evidence="2" id="KW-0812">Transmembrane</keyword>
<feature type="region of interest" description="Disordered" evidence="1">
    <location>
        <begin position="24"/>
        <end position="46"/>
    </location>
</feature>
<evidence type="ECO:0000313" key="3">
    <source>
        <dbReference type="EMBL" id="RYC14632.1"/>
    </source>
</evidence>
<dbReference type="RefSeq" id="WP_129423606.1">
    <property type="nucleotide sequence ID" value="NZ_SDWV01000001.1"/>
</dbReference>
<proteinExistence type="predicted"/>